<feature type="compositionally biased region" description="Polar residues" evidence="2">
    <location>
        <begin position="344"/>
        <end position="356"/>
    </location>
</feature>
<evidence type="ECO:0008006" key="5">
    <source>
        <dbReference type="Google" id="ProtNLM"/>
    </source>
</evidence>
<feature type="region of interest" description="Disordered" evidence="2">
    <location>
        <begin position="77"/>
        <end position="675"/>
    </location>
</feature>
<feature type="compositionally biased region" description="Basic and acidic residues" evidence="2">
    <location>
        <begin position="422"/>
        <end position="431"/>
    </location>
</feature>
<comment type="caution">
    <text evidence="3">The sequence shown here is derived from an EMBL/GenBank/DDBJ whole genome shotgun (WGS) entry which is preliminary data.</text>
</comment>
<evidence type="ECO:0000313" key="3">
    <source>
        <dbReference type="EMBL" id="POR37137.1"/>
    </source>
</evidence>
<accession>A0A2S4L3Z3</accession>
<evidence type="ECO:0000256" key="1">
    <source>
        <dbReference type="SAM" id="Coils"/>
    </source>
</evidence>
<name>A0A2S4L3Z3_9HYPO</name>
<feature type="compositionally biased region" description="Polar residues" evidence="2">
    <location>
        <begin position="176"/>
        <end position="186"/>
    </location>
</feature>
<organism evidence="3 4">
    <name type="scientific">Tolypocladium paradoxum</name>
    <dbReference type="NCBI Taxonomy" id="94208"/>
    <lineage>
        <taxon>Eukaryota</taxon>
        <taxon>Fungi</taxon>
        <taxon>Dikarya</taxon>
        <taxon>Ascomycota</taxon>
        <taxon>Pezizomycotina</taxon>
        <taxon>Sordariomycetes</taxon>
        <taxon>Hypocreomycetidae</taxon>
        <taxon>Hypocreales</taxon>
        <taxon>Ophiocordycipitaceae</taxon>
        <taxon>Tolypocladium</taxon>
    </lineage>
</organism>
<feature type="compositionally biased region" description="Low complexity" evidence="2">
    <location>
        <begin position="92"/>
        <end position="108"/>
    </location>
</feature>
<reference evidence="3 4" key="1">
    <citation type="submission" date="2018-01" db="EMBL/GenBank/DDBJ databases">
        <title>Harnessing the power of phylogenomics to disentangle the directionality and signatures of interkingdom host jumping in the parasitic fungal genus Tolypocladium.</title>
        <authorList>
            <person name="Quandt C.A."/>
            <person name="Patterson W."/>
            <person name="Spatafora J.W."/>
        </authorList>
    </citation>
    <scope>NUCLEOTIDE SEQUENCE [LARGE SCALE GENOMIC DNA]</scope>
    <source>
        <strain evidence="3 4">NRBC 100945</strain>
    </source>
</reference>
<dbReference type="AlphaFoldDB" id="A0A2S4L3Z3"/>
<feature type="compositionally biased region" description="Basic and acidic residues" evidence="2">
    <location>
        <begin position="974"/>
        <end position="989"/>
    </location>
</feature>
<feature type="compositionally biased region" description="Low complexity" evidence="2">
    <location>
        <begin position="458"/>
        <end position="471"/>
    </location>
</feature>
<feature type="compositionally biased region" description="Polar residues" evidence="2">
    <location>
        <begin position="574"/>
        <end position="585"/>
    </location>
</feature>
<feature type="compositionally biased region" description="Pro residues" evidence="2">
    <location>
        <begin position="164"/>
        <end position="174"/>
    </location>
</feature>
<dbReference type="EMBL" id="PKSG01000274">
    <property type="protein sequence ID" value="POR37137.1"/>
    <property type="molecule type" value="Genomic_DNA"/>
</dbReference>
<feature type="region of interest" description="Disordered" evidence="2">
    <location>
        <begin position="1"/>
        <end position="64"/>
    </location>
</feature>
<gene>
    <name evidence="3" type="ORF">TPAR_02656</name>
</gene>
<feature type="region of interest" description="Disordered" evidence="2">
    <location>
        <begin position="954"/>
        <end position="1027"/>
    </location>
</feature>
<feature type="compositionally biased region" description="Low complexity" evidence="2">
    <location>
        <begin position="118"/>
        <end position="127"/>
    </location>
</feature>
<feature type="compositionally biased region" description="Low complexity" evidence="2">
    <location>
        <begin position="246"/>
        <end position="255"/>
    </location>
</feature>
<feature type="compositionally biased region" description="Low complexity" evidence="2">
    <location>
        <begin position="138"/>
        <end position="149"/>
    </location>
</feature>
<feature type="compositionally biased region" description="Low complexity" evidence="2">
    <location>
        <begin position="42"/>
        <end position="64"/>
    </location>
</feature>
<feature type="compositionally biased region" description="Polar residues" evidence="2">
    <location>
        <begin position="510"/>
        <end position="529"/>
    </location>
</feature>
<dbReference type="STRING" id="94208.A0A2S4L3Z3"/>
<evidence type="ECO:0000313" key="4">
    <source>
        <dbReference type="Proteomes" id="UP000237481"/>
    </source>
</evidence>
<proteinExistence type="predicted"/>
<evidence type="ECO:0000256" key="2">
    <source>
        <dbReference type="SAM" id="MobiDB-lite"/>
    </source>
</evidence>
<keyword evidence="4" id="KW-1185">Reference proteome</keyword>
<dbReference type="Proteomes" id="UP000237481">
    <property type="component" value="Unassembled WGS sequence"/>
</dbReference>
<keyword evidence="1" id="KW-0175">Coiled coil</keyword>
<protein>
    <recommendedName>
        <fullName evidence="5">S-adenosylmethionine-dependent methyltransferase-like protein</fullName>
    </recommendedName>
</protein>
<sequence length="1057" mass="113740">MRELAGGPKKGSDPNEAQRPVASAAQRITASPSHLPPPLTPGPSSLSPRAATSAAAAAAAADAARSGRLLGARMPSFGRLSKHSNRSQHAIAEPPLSAVSPLSVSGAAPGSGSGSGSGTANSGAGQADSPAEAAIPQSALSSTTALSSSESFVDAQQQQQHQQQPPPPPPPPHVYNPQSAGANPSPLQIPPGVSVGSSPVFDGRRPPPQTPVGSADAAVSRSQSQLYAAALHQQPPPLHTHAPPSQHQQQQQQQQVYGIASGGSIDDLPSTGSYQQPSPIAANAPEKRSTRKLIKGIFSSGRSSHDTPHQQQPQHQGHGHHSSDDNTAGLAPRPSKRVSSPPVLNTSLSQPTQQSPGRDWHTQGPHLQQPSPLQHLGEVDEYPYSTQDSNVDLPPQHSRIALADTTIRQVSGEQLEASPYDELYHPPDHPPPHQQQQLQQQPPPPQQQPLQRRGTLHIQDQQIRYDPQQQQGVAYDHQSLQGRQQLFHYPTNPPQGPYQPGSEPHIVTSHLGTGSQQQQNPETISQLSHESPIIDPDQRSANQQQSAQTSPAVHYSAAQVQDAASTAPKPPPIQTSNIQPQQQPTMAPPGGAPSNRRMDAEKGLRGQVEPPLGPPPGYRHGSISMNSMSPLPPPPGGPQNPAYRGDRASQYEGPGGVDQGRNSPQPSNPDRDADGEKQFKDLRETSPLPGTSRPAVTDVYAVTKYKNVKRLYFDGKSQIEQLTSQVEQLQNAVANQRMSQSRTAWDDNEYTTRFNRLNGAINNLAFNIRKDWRSLPPWLESYVSADALKTGKQEMTAVGRAIVTRWMVEEVFNKCFHPGLDPQLSSQLKEVELSIRGNAYTMHSQEEFDALTTKVVNWRMATLDGLQRRLNSSATGDNRSMLTSKATTNLTAYLYQYLCSPPPSGVEGSTSMIAELAVAIASNLPLESRDVALMYPLPGDVVQPHLMEVEKTGLPTLDSQKSEMEADNDEDEADKDKDKNGKTRGDKPKAGTLTGKPSGTLQAGRRGSTASSLDLRSTNREARPGLPKDVNKVRFAGFMALEVRGRQVLMKAPVWTF</sequence>
<feature type="compositionally biased region" description="Polar residues" evidence="2">
    <location>
        <begin position="539"/>
        <end position="551"/>
    </location>
</feature>
<dbReference type="OrthoDB" id="4155914at2759"/>
<feature type="coiled-coil region" evidence="1">
    <location>
        <begin position="712"/>
        <end position="739"/>
    </location>
</feature>